<accession>A0A0H2RB09</accession>
<organism evidence="4 5">
    <name type="scientific">Schizopora paradoxa</name>
    <dbReference type="NCBI Taxonomy" id="27342"/>
    <lineage>
        <taxon>Eukaryota</taxon>
        <taxon>Fungi</taxon>
        <taxon>Dikarya</taxon>
        <taxon>Basidiomycota</taxon>
        <taxon>Agaricomycotina</taxon>
        <taxon>Agaricomycetes</taxon>
        <taxon>Hymenochaetales</taxon>
        <taxon>Schizoporaceae</taxon>
        <taxon>Schizopora</taxon>
    </lineage>
</organism>
<keyword evidence="2" id="KW-0521">NADP</keyword>
<comment type="similarity">
    <text evidence="1">Belongs to the short-chain dehydrogenases/reductases (SDR) family.</text>
</comment>
<dbReference type="Proteomes" id="UP000053477">
    <property type="component" value="Unassembled WGS sequence"/>
</dbReference>
<evidence type="ECO:0000256" key="1">
    <source>
        <dbReference type="ARBA" id="ARBA00006484"/>
    </source>
</evidence>
<dbReference type="SUPFAM" id="SSF51735">
    <property type="entry name" value="NAD(P)-binding Rossmann-fold domains"/>
    <property type="match status" value="1"/>
</dbReference>
<protein>
    <submittedName>
        <fullName evidence="4">NAD-binding protein</fullName>
    </submittedName>
</protein>
<dbReference type="PRINTS" id="PR00081">
    <property type="entry name" value="GDHRDH"/>
</dbReference>
<gene>
    <name evidence="4" type="ORF">SCHPADRAFT_834604</name>
</gene>
<keyword evidence="5" id="KW-1185">Reference proteome</keyword>
<dbReference type="GO" id="GO:0016491">
    <property type="term" value="F:oxidoreductase activity"/>
    <property type="evidence" value="ECO:0007669"/>
    <property type="project" value="UniProtKB-KW"/>
</dbReference>
<evidence type="ECO:0000313" key="4">
    <source>
        <dbReference type="EMBL" id="KLO08994.1"/>
    </source>
</evidence>
<dbReference type="Pfam" id="PF00106">
    <property type="entry name" value="adh_short"/>
    <property type="match status" value="1"/>
</dbReference>
<dbReference type="STRING" id="27342.A0A0H2RB09"/>
<name>A0A0H2RB09_9AGAM</name>
<dbReference type="InterPro" id="IPR002347">
    <property type="entry name" value="SDR_fam"/>
</dbReference>
<evidence type="ECO:0000256" key="2">
    <source>
        <dbReference type="ARBA" id="ARBA00022857"/>
    </source>
</evidence>
<dbReference type="FunCoup" id="A0A0H2RB09">
    <property type="interactions" value="165"/>
</dbReference>
<dbReference type="AlphaFoldDB" id="A0A0H2RB09"/>
<dbReference type="PANTHER" id="PTHR24320">
    <property type="entry name" value="RETINOL DEHYDROGENASE"/>
    <property type="match status" value="1"/>
</dbReference>
<evidence type="ECO:0000256" key="3">
    <source>
        <dbReference type="ARBA" id="ARBA00023002"/>
    </source>
</evidence>
<reference evidence="4 5" key="1">
    <citation type="submission" date="2015-04" db="EMBL/GenBank/DDBJ databases">
        <title>Complete genome sequence of Schizopora paradoxa KUC8140, a cosmopolitan wood degrader in East Asia.</title>
        <authorList>
            <consortium name="DOE Joint Genome Institute"/>
            <person name="Min B."/>
            <person name="Park H."/>
            <person name="Jang Y."/>
            <person name="Kim J.-J."/>
            <person name="Kim K.H."/>
            <person name="Pangilinan J."/>
            <person name="Lipzen A."/>
            <person name="Riley R."/>
            <person name="Grigoriev I.V."/>
            <person name="Spatafora J.W."/>
            <person name="Choi I.-G."/>
        </authorList>
    </citation>
    <scope>NUCLEOTIDE SEQUENCE [LARGE SCALE GENOMIC DNA]</scope>
    <source>
        <strain evidence="4 5">KUC8140</strain>
    </source>
</reference>
<sequence length="325" mass="35641">MFWKIGQLWKQSFFIPKPKFTADDVPDLSGKVVIVTGGNTGIGKETVKALLRKNATVYMAARSKSKADAAIADLESQLGKKAHFIELDLADLASVRKAAQTFKSQENSLNILFNNGGVMFTDIKDVTKQGYDLQFGVNVLGHFYFTKLLLPTMQETAKTAPPGSVRVVTTSSSAAFLYQNKDIDYTTLKEGETRTKLGSHNLYAQSKLASSLVSTELARRYAAEGIVSISVNPGNISSDLQRNITSFAFRTLNKIMLHPTPFGAITQLYAGTSPEAGELNGKFLIPWARLGQHSKDCNNPESAQRVWEYLESQVNAFEEGNPESA</sequence>
<keyword evidence="3" id="KW-0560">Oxidoreductase</keyword>
<dbReference type="PANTHER" id="PTHR24320:SF236">
    <property type="entry name" value="SHORT-CHAIN DEHYDROGENASE-RELATED"/>
    <property type="match status" value="1"/>
</dbReference>
<dbReference type="EMBL" id="KQ086070">
    <property type="protein sequence ID" value="KLO08994.1"/>
    <property type="molecule type" value="Genomic_DNA"/>
</dbReference>
<proteinExistence type="inferred from homology"/>
<dbReference type="InterPro" id="IPR036291">
    <property type="entry name" value="NAD(P)-bd_dom_sf"/>
</dbReference>
<dbReference type="OrthoDB" id="191139at2759"/>
<dbReference type="InParanoid" id="A0A0H2RB09"/>
<dbReference type="Gene3D" id="3.40.50.720">
    <property type="entry name" value="NAD(P)-binding Rossmann-like Domain"/>
    <property type="match status" value="1"/>
</dbReference>
<evidence type="ECO:0000313" key="5">
    <source>
        <dbReference type="Proteomes" id="UP000053477"/>
    </source>
</evidence>